<name>A0A4U5NFH7_STECR</name>
<comment type="caution">
    <text evidence="2">The sequence shown here is derived from an EMBL/GenBank/DDBJ whole genome shotgun (WGS) entry which is preliminary data.</text>
</comment>
<gene>
    <name evidence="2" type="ORF">L596_015415</name>
</gene>
<proteinExistence type="predicted"/>
<organism evidence="2">
    <name type="scientific">Steinernema carpocapsae</name>
    <name type="common">Entomopathogenic nematode</name>
    <dbReference type="NCBI Taxonomy" id="34508"/>
    <lineage>
        <taxon>Eukaryota</taxon>
        <taxon>Metazoa</taxon>
        <taxon>Ecdysozoa</taxon>
        <taxon>Nematoda</taxon>
        <taxon>Chromadorea</taxon>
        <taxon>Rhabditida</taxon>
        <taxon>Tylenchina</taxon>
        <taxon>Panagrolaimomorpha</taxon>
        <taxon>Strongyloidoidea</taxon>
        <taxon>Steinernematidae</taxon>
        <taxon>Steinernema</taxon>
    </lineage>
</organism>
<dbReference type="SUPFAM" id="SSF118310">
    <property type="entry name" value="AN1-like Zinc finger"/>
    <property type="match status" value="1"/>
</dbReference>
<dbReference type="AlphaFoldDB" id="A0A4U5NFH7"/>
<protein>
    <recommendedName>
        <fullName evidence="1">Transposase Tc5 C-terminal domain-containing protein</fullName>
    </recommendedName>
</protein>
<reference evidence="2" key="1">
    <citation type="submission" date="2013-11" db="EMBL/GenBank/DDBJ databases">
        <authorList>
            <person name="Sternberg P."/>
            <person name="Dillman A."/>
            <person name="Macchietto M."/>
        </authorList>
    </citation>
    <scope>NUCLEOTIDE SEQUENCE</scope>
    <source>
        <strain evidence="2">ALL</strain>
    </source>
</reference>
<dbReference type="Pfam" id="PF04236">
    <property type="entry name" value="Transp_Tc5_C"/>
    <property type="match status" value="1"/>
</dbReference>
<evidence type="ECO:0000259" key="1">
    <source>
        <dbReference type="Pfam" id="PF04236"/>
    </source>
</evidence>
<accession>A0A4U5NFH7</accession>
<dbReference type="OrthoDB" id="10051656at2759"/>
<dbReference type="EMBL" id="AZBU02000004">
    <property type="protein sequence ID" value="TKR81564.1"/>
    <property type="molecule type" value="Genomic_DNA"/>
</dbReference>
<evidence type="ECO:0000313" key="2">
    <source>
        <dbReference type="EMBL" id="TKR81564.1"/>
    </source>
</evidence>
<reference evidence="2" key="2">
    <citation type="journal article" date="2015" name="Genome Biol.">
        <title>Comparative genomics of Steinernema reveals deeply conserved gene regulatory networks.</title>
        <authorList>
            <person name="Dillman A.R."/>
            <person name="Macchietto M."/>
            <person name="Porter C.F."/>
            <person name="Rogers A."/>
            <person name="Williams B."/>
            <person name="Antoshechkin I."/>
            <person name="Lee M.M."/>
            <person name="Goodwin Z."/>
            <person name="Lu X."/>
            <person name="Lewis E.E."/>
            <person name="Goodrich-Blair H."/>
            <person name="Stock S.P."/>
            <person name="Adams B.J."/>
            <person name="Sternberg P.W."/>
            <person name="Mortazavi A."/>
        </authorList>
    </citation>
    <scope>NUCLEOTIDE SEQUENCE [LARGE SCALE GENOMIC DNA]</scope>
    <source>
        <strain evidence="2">ALL</strain>
    </source>
</reference>
<dbReference type="InterPro" id="IPR007350">
    <property type="entry name" value="Transposase_Tc5_C"/>
</dbReference>
<dbReference type="InterPro" id="IPR035896">
    <property type="entry name" value="AN1-like_Znf"/>
</dbReference>
<sequence>MLKYAWFAAGLLLERPPRFEVPEQFCFQLAITDETCGCEEPPMARCADCERNLCVQHFVFVDHLCVSDVA</sequence>
<feature type="domain" description="Transposase Tc5 C-terminal" evidence="1">
    <location>
        <begin position="6"/>
        <end position="65"/>
    </location>
</feature>
<reference evidence="2" key="3">
    <citation type="journal article" date="2019" name="G3 (Bethesda)">
        <title>Hybrid Assembly of the Genome of the Entomopathogenic Nematode Steinernema carpocapsae Identifies the X-Chromosome.</title>
        <authorList>
            <person name="Serra L."/>
            <person name="Macchietto M."/>
            <person name="Macias-Munoz A."/>
            <person name="McGill C.J."/>
            <person name="Rodriguez I.M."/>
            <person name="Rodriguez B."/>
            <person name="Murad R."/>
            <person name="Mortazavi A."/>
        </authorList>
    </citation>
    <scope>NUCLEOTIDE SEQUENCE</scope>
    <source>
        <strain evidence="2">ALL</strain>
    </source>
</reference>